<keyword evidence="2" id="KW-0812">Transmembrane</keyword>
<accession>A0ABW4Y540</accession>
<dbReference type="InterPro" id="IPR032389">
    <property type="entry name" value="GspB_C"/>
</dbReference>
<comment type="caution">
    <text evidence="4">The sequence shown here is derived from an EMBL/GenBank/DDBJ whole genome shotgun (WGS) entry which is preliminary data.</text>
</comment>
<keyword evidence="5" id="KW-1185">Reference proteome</keyword>
<sequence>MSYILEALRKSQQERELGQVPTLDSSDLFAEDKEPPPTNHWGLLAVGLASLAVVIALYAAFRSPTSSTSGVGGPMTDSVPPDVSSVNLGTSGRGVQDRVPVNLDDRGMALPSTPLVEAPGPRRQVSDVVSGPPVRRNAPTEQVRSEAFDPYGADLEEALQRQLEAESDFESASSPVERASRSQVPPDLVQDIEAFKQQVRREQGIPPPSTKGRAKVRIPSDPTTLRLTAMQAAQIPAYLMTAHVYDKDRTKRFVVINTLRYREGEQTREGFWVERIVPEGAVLSYLGNPFFVAR</sequence>
<keyword evidence="2" id="KW-1133">Transmembrane helix</keyword>
<protein>
    <submittedName>
        <fullName evidence="4">General secretion pathway protein GspB</fullName>
    </submittedName>
</protein>
<evidence type="ECO:0000259" key="3">
    <source>
        <dbReference type="Pfam" id="PF16537"/>
    </source>
</evidence>
<evidence type="ECO:0000256" key="1">
    <source>
        <dbReference type="SAM" id="MobiDB-lite"/>
    </source>
</evidence>
<proteinExistence type="predicted"/>
<feature type="domain" description="Type II secretion system protein GspB C-terminal" evidence="3">
    <location>
        <begin position="236"/>
        <end position="292"/>
    </location>
</feature>
<dbReference type="EMBL" id="JBHUHX010000010">
    <property type="protein sequence ID" value="MFD2111301.1"/>
    <property type="molecule type" value="Genomic_DNA"/>
</dbReference>
<dbReference type="RefSeq" id="WP_386024363.1">
    <property type="nucleotide sequence ID" value="NZ_JBHUHX010000010.1"/>
</dbReference>
<feature type="region of interest" description="Disordered" evidence="1">
    <location>
        <begin position="111"/>
        <end position="147"/>
    </location>
</feature>
<dbReference type="Pfam" id="PF16537">
    <property type="entry name" value="T2SSB"/>
    <property type="match status" value="1"/>
</dbReference>
<reference evidence="5" key="1">
    <citation type="journal article" date="2019" name="Int. J. Syst. Evol. Microbiol.">
        <title>The Global Catalogue of Microorganisms (GCM) 10K type strain sequencing project: providing services to taxonomists for standard genome sequencing and annotation.</title>
        <authorList>
            <consortium name="The Broad Institute Genomics Platform"/>
            <consortium name="The Broad Institute Genome Sequencing Center for Infectious Disease"/>
            <person name="Wu L."/>
            <person name="Ma J."/>
        </authorList>
    </citation>
    <scope>NUCLEOTIDE SEQUENCE [LARGE SCALE GENOMIC DNA]</scope>
    <source>
        <strain evidence="5">KACC 12597</strain>
    </source>
</reference>
<feature type="transmembrane region" description="Helical" evidence="2">
    <location>
        <begin position="41"/>
        <end position="61"/>
    </location>
</feature>
<evidence type="ECO:0000313" key="5">
    <source>
        <dbReference type="Proteomes" id="UP001597337"/>
    </source>
</evidence>
<name>A0ABW4Y540_9GAMM</name>
<dbReference type="Proteomes" id="UP001597337">
    <property type="component" value="Unassembled WGS sequence"/>
</dbReference>
<evidence type="ECO:0000313" key="4">
    <source>
        <dbReference type="EMBL" id="MFD2111301.1"/>
    </source>
</evidence>
<feature type="region of interest" description="Disordered" evidence="1">
    <location>
        <begin position="162"/>
        <end position="184"/>
    </location>
</feature>
<organism evidence="4 5">
    <name type="scientific">Thiorhodococcus fuscus</name>
    <dbReference type="NCBI Taxonomy" id="527200"/>
    <lineage>
        <taxon>Bacteria</taxon>
        <taxon>Pseudomonadati</taxon>
        <taxon>Pseudomonadota</taxon>
        <taxon>Gammaproteobacteria</taxon>
        <taxon>Chromatiales</taxon>
        <taxon>Chromatiaceae</taxon>
        <taxon>Thiorhodococcus</taxon>
    </lineage>
</organism>
<gene>
    <name evidence="4" type="ORF">ACFSJC_05530</name>
</gene>
<keyword evidence="2" id="KW-0472">Membrane</keyword>
<evidence type="ECO:0000256" key="2">
    <source>
        <dbReference type="SAM" id="Phobius"/>
    </source>
</evidence>